<gene>
    <name evidence="1" type="ORF">ONZ52_12110</name>
</gene>
<reference evidence="1" key="1">
    <citation type="submission" date="2022-11" db="EMBL/GenBank/DDBJ databases">
        <title>Marinomonas sp. nov., isolated from marine algae.</title>
        <authorList>
            <person name="Choi D.G."/>
            <person name="Kim J.M."/>
            <person name="Lee J.K."/>
            <person name="Baek J.H."/>
            <person name="Jeon C.O."/>
        </authorList>
    </citation>
    <scope>NUCLEOTIDE SEQUENCE</scope>
    <source>
        <strain evidence="1">KJ51-3</strain>
    </source>
</reference>
<comment type="caution">
    <text evidence="1">The sequence shown here is derived from an EMBL/GenBank/DDBJ whole genome shotgun (WGS) entry which is preliminary data.</text>
</comment>
<accession>A0ABT3KGJ3</accession>
<protein>
    <submittedName>
        <fullName evidence="1">Uncharacterized protein</fullName>
    </submittedName>
</protein>
<keyword evidence="2" id="KW-1185">Reference proteome</keyword>
<name>A0ABT3KGJ3_9GAMM</name>
<evidence type="ECO:0000313" key="2">
    <source>
        <dbReference type="Proteomes" id="UP001431181"/>
    </source>
</evidence>
<dbReference type="RefSeq" id="WP_265218882.1">
    <property type="nucleotide sequence ID" value="NZ_JAPEUL010000007.1"/>
</dbReference>
<organism evidence="1 2">
    <name type="scientific">Marinomonas rhodophyticola</name>
    <dbReference type="NCBI Taxonomy" id="2992803"/>
    <lineage>
        <taxon>Bacteria</taxon>
        <taxon>Pseudomonadati</taxon>
        <taxon>Pseudomonadota</taxon>
        <taxon>Gammaproteobacteria</taxon>
        <taxon>Oceanospirillales</taxon>
        <taxon>Oceanospirillaceae</taxon>
        <taxon>Marinomonas</taxon>
    </lineage>
</organism>
<sequence length="63" mass="6980">MTTKQPPNPRQKYTVLSPYQCPNKKHWHEKGATVDLLPCEAEYLILSGKVALATTTAKPKGEA</sequence>
<proteinExistence type="predicted"/>
<dbReference type="EMBL" id="JAPEUL010000007">
    <property type="protein sequence ID" value="MCW4629661.1"/>
    <property type="molecule type" value="Genomic_DNA"/>
</dbReference>
<dbReference type="Proteomes" id="UP001431181">
    <property type="component" value="Unassembled WGS sequence"/>
</dbReference>
<evidence type="ECO:0000313" key="1">
    <source>
        <dbReference type="EMBL" id="MCW4629661.1"/>
    </source>
</evidence>